<accession>A0ABR1A5I5</accession>
<dbReference type="Pfam" id="PF15369">
    <property type="entry name" value="KIAA1328"/>
    <property type="match status" value="2"/>
</dbReference>
<dbReference type="PANTHER" id="PTHR28375">
    <property type="entry name" value="PROTEIN HINDERIN"/>
    <property type="match status" value="1"/>
</dbReference>
<organism evidence="3 4">
    <name type="scientific">Huso huso</name>
    <name type="common">Beluga</name>
    <name type="synonym">Acipenser huso</name>
    <dbReference type="NCBI Taxonomy" id="61971"/>
    <lineage>
        <taxon>Eukaryota</taxon>
        <taxon>Metazoa</taxon>
        <taxon>Chordata</taxon>
        <taxon>Craniata</taxon>
        <taxon>Vertebrata</taxon>
        <taxon>Euteleostomi</taxon>
        <taxon>Actinopterygii</taxon>
        <taxon>Chondrostei</taxon>
        <taxon>Acipenseriformes</taxon>
        <taxon>Acipenseridae</taxon>
        <taxon>Huso</taxon>
    </lineage>
</organism>
<evidence type="ECO:0000256" key="2">
    <source>
        <dbReference type="SAM" id="MobiDB-lite"/>
    </source>
</evidence>
<evidence type="ECO:0000256" key="1">
    <source>
        <dbReference type="SAM" id="Coils"/>
    </source>
</evidence>
<comment type="caution">
    <text evidence="3">The sequence shown here is derived from an EMBL/GenBank/DDBJ whole genome shotgun (WGS) entry which is preliminary data.</text>
</comment>
<feature type="compositionally biased region" description="Polar residues" evidence="2">
    <location>
        <begin position="623"/>
        <end position="646"/>
    </location>
</feature>
<reference evidence="3 4" key="1">
    <citation type="submission" date="2021-05" db="EMBL/GenBank/DDBJ databases">
        <authorList>
            <person name="Zahm M."/>
            <person name="Klopp C."/>
            <person name="Cabau C."/>
            <person name="Kuhl H."/>
            <person name="Suciu R."/>
            <person name="Ciorpac M."/>
            <person name="Holostenco D."/>
            <person name="Gessner J."/>
            <person name="Wuertz S."/>
            <person name="Hohne C."/>
            <person name="Stock M."/>
            <person name="Gislard M."/>
            <person name="Lluch J."/>
            <person name="Milhes M."/>
            <person name="Lampietro C."/>
            <person name="Lopez Roques C."/>
            <person name="Donnadieu C."/>
            <person name="Du K."/>
            <person name="Schartl M."/>
            <person name="Guiguen Y."/>
        </authorList>
    </citation>
    <scope>NUCLEOTIDE SEQUENCE [LARGE SCALE GENOMIC DNA]</scope>
    <source>
        <strain evidence="3">Hh-F2</strain>
        <tissue evidence="3">Blood</tissue>
    </source>
</reference>
<feature type="region of interest" description="Disordered" evidence="2">
    <location>
        <begin position="621"/>
        <end position="668"/>
    </location>
</feature>
<feature type="coiled-coil region" evidence="1">
    <location>
        <begin position="458"/>
        <end position="499"/>
    </location>
</feature>
<name>A0ABR1A5I5_HUSHU</name>
<keyword evidence="4" id="KW-1185">Reference proteome</keyword>
<keyword evidence="1" id="KW-0175">Coiled coil</keyword>
<feature type="compositionally biased region" description="Low complexity" evidence="2">
    <location>
        <begin position="653"/>
        <end position="665"/>
    </location>
</feature>
<evidence type="ECO:0000313" key="3">
    <source>
        <dbReference type="EMBL" id="KAK6492353.1"/>
    </source>
</evidence>
<feature type="region of interest" description="Disordered" evidence="2">
    <location>
        <begin position="295"/>
        <end position="391"/>
    </location>
</feature>
<feature type="compositionally biased region" description="Low complexity" evidence="2">
    <location>
        <begin position="356"/>
        <end position="369"/>
    </location>
</feature>
<protein>
    <submittedName>
        <fullName evidence="3">Protein hinderin-like isoform X2</fullName>
    </submittedName>
</protein>
<feature type="region of interest" description="Disordered" evidence="2">
    <location>
        <begin position="543"/>
        <end position="570"/>
    </location>
</feature>
<feature type="region of interest" description="Disordered" evidence="2">
    <location>
        <begin position="52"/>
        <end position="79"/>
    </location>
</feature>
<sequence length="686" mass="75921">MADVVYWSKDRILCKNKTVLTGLTNKGNLRMGLMGKVRRSVEGIKKVAARVSDGPDGSLKESKEGLKKMEARVSDGPDGFLKESKEVLKKVAARVSDGPDGSLKESKEGIKKVEARVSDGPDGCLKESKEGLKKVAAPRISEGSVHSLKKSETRQANANQILADAAEGRSASLKDLCPEDKRRIANLIQELARVSEEKDETAEQLRVEQEGFSKKIQQLEAQNELIANERENILPHKTGCVSCCLLSLTAPPPRLQDQYLECQELLALYQQYLSEQQEKLTRSISQLNCTHTTQQQQSCGKRSPAPLPQAAVDGSYLGLPSPRRGSGGLNFRMPPSHRDKNRVALGRQAHSPLQQGTPSGSGSEDGSPEYWGLPLRPQLGGSEPRPGRPDQLREAQLMNGELRRAGMTEPRVGRHSHHREAQGSGRQVPEVSLTGPEPPPPAYVSEPQGSRGLSDERRHRLMLQKLELEVERERLQALLAQQEEKLLRQQRQLSQSRLDYSRFQDAAVAELEEPIHDVPLREPGQWVYMNGSTTPALSLFPAQPESRLSATPVQEKSRAPPVQEDWEEEPRSVIEDLCSSRRDACTSPAFLPTATFPQPDPGYDASLIELLEALTPISKRSLHSPSHLQRSPTLTPAPTLRGQLSTVKPRPSPSCRRSPRTHSSSLGYPLEELQESQILEEIFFIC</sequence>
<feature type="region of interest" description="Disordered" evidence="2">
    <location>
        <begin position="405"/>
        <end position="455"/>
    </location>
</feature>
<dbReference type="EMBL" id="JAHFZB010000002">
    <property type="protein sequence ID" value="KAK6492353.1"/>
    <property type="molecule type" value="Genomic_DNA"/>
</dbReference>
<gene>
    <name evidence="3" type="ORF">HHUSO_G1685</name>
</gene>
<dbReference type="InterPro" id="IPR032736">
    <property type="entry name" value="Hinderin"/>
</dbReference>
<feature type="compositionally biased region" description="Basic and acidic residues" evidence="2">
    <location>
        <begin position="58"/>
        <end position="79"/>
    </location>
</feature>
<dbReference type="PANTHER" id="PTHR28375:SF1">
    <property type="entry name" value="PROTEIN HINDERIN"/>
    <property type="match status" value="1"/>
</dbReference>
<evidence type="ECO:0000313" key="4">
    <source>
        <dbReference type="Proteomes" id="UP001369086"/>
    </source>
</evidence>
<dbReference type="Proteomes" id="UP001369086">
    <property type="component" value="Unassembled WGS sequence"/>
</dbReference>
<proteinExistence type="predicted"/>
<feature type="coiled-coil region" evidence="1">
    <location>
        <begin position="184"/>
        <end position="229"/>
    </location>
</feature>